<dbReference type="AlphaFoldDB" id="A0A066U5E2"/>
<dbReference type="RefSeq" id="WP_043784329.1">
    <property type="nucleotide sequence ID" value="NZ_JMQI01000054.1"/>
</dbReference>
<protein>
    <recommendedName>
        <fullName evidence="3">HEAT repeat domain-containing protein</fullName>
    </recommendedName>
</protein>
<gene>
    <name evidence="1" type="ORF">DV20_25520</name>
</gene>
<name>A0A066U5E2_9PSEU</name>
<proteinExistence type="predicted"/>
<dbReference type="STRING" id="287986.DV20_25520"/>
<dbReference type="EMBL" id="JMQI01000054">
    <property type="protein sequence ID" value="KDN19339.1"/>
    <property type="molecule type" value="Genomic_DNA"/>
</dbReference>
<keyword evidence="2" id="KW-1185">Reference proteome</keyword>
<evidence type="ECO:0000313" key="1">
    <source>
        <dbReference type="EMBL" id="KDN19339.1"/>
    </source>
</evidence>
<accession>A0A066U5E2</accession>
<comment type="caution">
    <text evidence="1">The sequence shown here is derived from an EMBL/GenBank/DDBJ whole genome shotgun (WGS) entry which is preliminary data.</text>
</comment>
<reference evidence="1 2" key="1">
    <citation type="submission" date="2014-05" db="EMBL/GenBank/DDBJ databases">
        <title>Draft genome sequence of Amycolatopsis rifamycinica DSM 46095.</title>
        <authorList>
            <person name="Lal R."/>
            <person name="Saxena A."/>
            <person name="Kumari R."/>
            <person name="Mukherjee U."/>
            <person name="Singh P."/>
            <person name="Sangwan N."/>
            <person name="Mahato N.K."/>
        </authorList>
    </citation>
    <scope>NUCLEOTIDE SEQUENCE [LARGE SCALE GENOMIC DNA]</scope>
    <source>
        <strain evidence="1 2">DSM 46095</strain>
    </source>
</reference>
<organism evidence="1 2">
    <name type="scientific">Amycolatopsis rifamycinica</name>
    <dbReference type="NCBI Taxonomy" id="287986"/>
    <lineage>
        <taxon>Bacteria</taxon>
        <taxon>Bacillati</taxon>
        <taxon>Actinomycetota</taxon>
        <taxon>Actinomycetes</taxon>
        <taxon>Pseudonocardiales</taxon>
        <taxon>Pseudonocardiaceae</taxon>
        <taxon>Amycolatopsis</taxon>
    </lineage>
</organism>
<evidence type="ECO:0000313" key="2">
    <source>
        <dbReference type="Proteomes" id="UP000027345"/>
    </source>
</evidence>
<sequence length="72" mass="7977">MLTEPKPRRTPADFAAVRALATLGPLPPQVAPVLRELLARDERFRWSGACAAFREDEQFRRDAARALANCAA</sequence>
<dbReference type="Proteomes" id="UP000027345">
    <property type="component" value="Unassembled WGS sequence"/>
</dbReference>
<evidence type="ECO:0008006" key="3">
    <source>
        <dbReference type="Google" id="ProtNLM"/>
    </source>
</evidence>